<comment type="caution">
    <text evidence="1">The sequence shown here is derived from an EMBL/GenBank/DDBJ whole genome shotgun (WGS) entry which is preliminary data.</text>
</comment>
<reference evidence="1 2" key="2">
    <citation type="submission" date="2020-03" db="EMBL/GenBank/DDBJ databases">
        <authorList>
            <person name="Ichikawa N."/>
            <person name="Kimura A."/>
            <person name="Kitahashi Y."/>
            <person name="Uohara A."/>
        </authorList>
    </citation>
    <scope>NUCLEOTIDE SEQUENCE [LARGE SCALE GENOMIC DNA]</scope>
    <source>
        <strain evidence="1 2">NBRC 108639</strain>
    </source>
</reference>
<evidence type="ECO:0000313" key="1">
    <source>
        <dbReference type="EMBL" id="GFJ79406.1"/>
    </source>
</evidence>
<dbReference type="EMBL" id="BLPF01000001">
    <property type="protein sequence ID" value="GFJ79406.1"/>
    <property type="molecule type" value="Genomic_DNA"/>
</dbReference>
<organism evidence="1 2">
    <name type="scientific">Phytohabitans houttuyneae</name>
    <dbReference type="NCBI Taxonomy" id="1076126"/>
    <lineage>
        <taxon>Bacteria</taxon>
        <taxon>Bacillati</taxon>
        <taxon>Actinomycetota</taxon>
        <taxon>Actinomycetes</taxon>
        <taxon>Micromonosporales</taxon>
        <taxon>Micromonosporaceae</taxon>
    </lineage>
</organism>
<dbReference type="AlphaFoldDB" id="A0A6V8KBQ2"/>
<proteinExistence type="predicted"/>
<protein>
    <submittedName>
        <fullName evidence="1">Uncharacterized protein</fullName>
    </submittedName>
</protein>
<dbReference type="Proteomes" id="UP000482800">
    <property type="component" value="Unassembled WGS sequence"/>
</dbReference>
<sequence length="129" mass="14772">MARREPMVGDEVLVRGTVVRYIDGVGALVELFSKTDQYQAWVREDDIADVVLTEVPDEPGDGTWLAGTEPGGTNVRVFRRDDAEGHNDPDRRYHRRWWDVHAEQWLDWPGAVKRGADPTRVLTTNEETR</sequence>
<accession>A0A6V8KBQ2</accession>
<gene>
    <name evidence="1" type="ORF">Phou_035860</name>
</gene>
<keyword evidence="2" id="KW-1185">Reference proteome</keyword>
<reference evidence="1 2" key="1">
    <citation type="submission" date="2020-03" db="EMBL/GenBank/DDBJ databases">
        <title>Whole genome shotgun sequence of Phytohabitans houttuyneae NBRC 108639.</title>
        <authorList>
            <person name="Komaki H."/>
            <person name="Tamura T."/>
        </authorList>
    </citation>
    <scope>NUCLEOTIDE SEQUENCE [LARGE SCALE GENOMIC DNA]</scope>
    <source>
        <strain evidence="1 2">NBRC 108639</strain>
    </source>
</reference>
<evidence type="ECO:0000313" key="2">
    <source>
        <dbReference type="Proteomes" id="UP000482800"/>
    </source>
</evidence>
<dbReference type="RefSeq" id="WP_173056946.1">
    <property type="nucleotide sequence ID" value="NZ_BAABGO010000001.1"/>
</dbReference>
<name>A0A6V8KBQ2_9ACTN</name>